<dbReference type="AlphaFoldDB" id="A0AAV3R338"/>
<dbReference type="Proteomes" id="UP001454036">
    <property type="component" value="Unassembled WGS sequence"/>
</dbReference>
<sequence length="109" mass="12537">MDNFRSMSVREGGKQPPSSMHDLRSFSTSYATNNNSVIEQKEVKLKKSKSKSAYSSKNWSLSDPEIQRKKRVATYKVYGVEGKMKGSIRKSFRCLYSYGIFFLSKVDMQ</sequence>
<dbReference type="EMBL" id="BAABME010006861">
    <property type="protein sequence ID" value="GAA0169475.1"/>
    <property type="molecule type" value="Genomic_DNA"/>
</dbReference>
<dbReference type="PANTHER" id="PTHR33193:SF43">
    <property type="entry name" value="TRANSMEMBRANE PROTEIN DDB_G0273707_DDB_G0273361-LIKE"/>
    <property type="match status" value="1"/>
</dbReference>
<feature type="region of interest" description="Disordered" evidence="1">
    <location>
        <begin position="1"/>
        <end position="26"/>
    </location>
</feature>
<dbReference type="InterPro" id="IPR021899">
    <property type="entry name" value="DUF3511"/>
</dbReference>
<protein>
    <submittedName>
        <fullName evidence="2">Uncharacterized protein</fullName>
    </submittedName>
</protein>
<evidence type="ECO:0000256" key="1">
    <source>
        <dbReference type="SAM" id="MobiDB-lite"/>
    </source>
</evidence>
<comment type="caution">
    <text evidence="2">The sequence shown here is derived from an EMBL/GenBank/DDBJ whole genome shotgun (WGS) entry which is preliminary data.</text>
</comment>
<evidence type="ECO:0000313" key="3">
    <source>
        <dbReference type="Proteomes" id="UP001454036"/>
    </source>
</evidence>
<proteinExistence type="predicted"/>
<dbReference type="PANTHER" id="PTHR33193">
    <property type="entry name" value="DOMAIN PROTEIN, PUTATIVE (DUF3511)-RELATED"/>
    <property type="match status" value="1"/>
</dbReference>
<evidence type="ECO:0000313" key="2">
    <source>
        <dbReference type="EMBL" id="GAA0169475.1"/>
    </source>
</evidence>
<name>A0AAV3R338_LITER</name>
<keyword evidence="3" id="KW-1185">Reference proteome</keyword>
<accession>A0AAV3R338</accession>
<dbReference type="Pfam" id="PF12023">
    <property type="entry name" value="DUF3511"/>
    <property type="match status" value="1"/>
</dbReference>
<gene>
    <name evidence="2" type="ORF">LIER_23954</name>
</gene>
<reference evidence="2 3" key="1">
    <citation type="submission" date="2024-01" db="EMBL/GenBank/DDBJ databases">
        <title>The complete chloroplast genome sequence of Lithospermum erythrorhizon: insights into the phylogenetic relationship among Boraginaceae species and the maternal lineages of purple gromwells.</title>
        <authorList>
            <person name="Okada T."/>
            <person name="Watanabe K."/>
        </authorList>
    </citation>
    <scope>NUCLEOTIDE SEQUENCE [LARGE SCALE GENOMIC DNA]</scope>
</reference>
<organism evidence="2 3">
    <name type="scientific">Lithospermum erythrorhizon</name>
    <name type="common">Purple gromwell</name>
    <name type="synonym">Lithospermum officinale var. erythrorhizon</name>
    <dbReference type="NCBI Taxonomy" id="34254"/>
    <lineage>
        <taxon>Eukaryota</taxon>
        <taxon>Viridiplantae</taxon>
        <taxon>Streptophyta</taxon>
        <taxon>Embryophyta</taxon>
        <taxon>Tracheophyta</taxon>
        <taxon>Spermatophyta</taxon>
        <taxon>Magnoliopsida</taxon>
        <taxon>eudicotyledons</taxon>
        <taxon>Gunneridae</taxon>
        <taxon>Pentapetalae</taxon>
        <taxon>asterids</taxon>
        <taxon>lamiids</taxon>
        <taxon>Boraginales</taxon>
        <taxon>Boraginaceae</taxon>
        <taxon>Boraginoideae</taxon>
        <taxon>Lithospermeae</taxon>
        <taxon>Lithospermum</taxon>
    </lineage>
</organism>